<dbReference type="RefSeq" id="WP_118886147.1">
    <property type="nucleotide sequence ID" value="NZ_CP032100.1"/>
</dbReference>
<organism evidence="1 2">
    <name type="scientific">Arcobacter suis CECT 7833</name>
    <dbReference type="NCBI Taxonomy" id="663365"/>
    <lineage>
        <taxon>Bacteria</taxon>
        <taxon>Pseudomonadati</taxon>
        <taxon>Campylobacterota</taxon>
        <taxon>Epsilonproteobacteria</taxon>
        <taxon>Campylobacterales</taxon>
        <taxon>Arcobacteraceae</taxon>
        <taxon>Arcobacter</taxon>
    </lineage>
</organism>
<reference evidence="1 2" key="1">
    <citation type="submission" date="2018-08" db="EMBL/GenBank/DDBJ databases">
        <title>Complete genome of the Arcobacter suis type strain LMG 26152.</title>
        <authorList>
            <person name="Miller W.G."/>
            <person name="Yee E."/>
            <person name="Bono J.L."/>
        </authorList>
    </citation>
    <scope>NUCLEOTIDE SEQUENCE [LARGE SCALE GENOMIC DNA]</scope>
    <source>
        <strain evidence="1 2">CECT 7833</strain>
    </source>
</reference>
<dbReference type="EMBL" id="CP032100">
    <property type="protein sequence ID" value="AXX89604.1"/>
    <property type="molecule type" value="Genomic_DNA"/>
</dbReference>
<evidence type="ECO:0000313" key="2">
    <source>
        <dbReference type="Proteomes" id="UP000263040"/>
    </source>
</evidence>
<accession>A0AAD0SQ34</accession>
<evidence type="ECO:0000313" key="1">
    <source>
        <dbReference type="EMBL" id="AXX89604.1"/>
    </source>
</evidence>
<keyword evidence="2" id="KW-1185">Reference proteome</keyword>
<dbReference type="SUPFAM" id="SSF53146">
    <property type="entry name" value="Nitrogenase accessory factor-like"/>
    <property type="match status" value="1"/>
</dbReference>
<dbReference type="AlphaFoldDB" id="A0AAD0SQ34"/>
<dbReference type="InterPro" id="IPR036105">
    <property type="entry name" value="DiNase_FeMo-co_biosyn_sf"/>
</dbReference>
<name>A0AAD0SQ34_9BACT</name>
<sequence length="130" mass="14461">MKIAIPVKDENLTFFSNAGHTPKFAIYDLTGSGMFRSFKLDSVITNPRTDIDHDHAEEDHACEHGHDDEEHIAEHNKMGMALSECSYIVVKKACKNTANSFTSQGIKLVKYNGEALDVNTILKETSASFK</sequence>
<dbReference type="KEGG" id="asui:ASUIS_1116"/>
<proteinExistence type="predicted"/>
<protein>
    <submittedName>
        <fullName evidence="1">[Fe-Mo] cluster-binding protein, NifX/NifB/NifY family</fullName>
    </submittedName>
</protein>
<dbReference type="Proteomes" id="UP000263040">
    <property type="component" value="Chromosome"/>
</dbReference>
<dbReference type="Gene3D" id="3.30.420.130">
    <property type="entry name" value="Dinitrogenase iron-molybdenum cofactor biosynthesis domain"/>
    <property type="match status" value="1"/>
</dbReference>
<gene>
    <name evidence="1" type="ORF">ASUIS_1116</name>
</gene>